<dbReference type="SMART" id="SM00968">
    <property type="entry name" value="SMC_hinge"/>
    <property type="match status" value="1"/>
</dbReference>
<dbReference type="GO" id="GO:0051301">
    <property type="term" value="P:cell division"/>
    <property type="evidence" value="ECO:0007669"/>
    <property type="project" value="UniProtKB-KW"/>
</dbReference>
<dbReference type="InterPro" id="IPR041741">
    <property type="entry name" value="SMC3_ABC_euk"/>
</dbReference>
<keyword evidence="7" id="KW-0131">Cell cycle</keyword>
<feature type="coiled-coil region" evidence="9">
    <location>
        <begin position="407"/>
        <end position="441"/>
    </location>
</feature>
<dbReference type="SUPFAM" id="SSF52540">
    <property type="entry name" value="P-loop containing nucleoside triphosphate hydrolases"/>
    <property type="match status" value="1"/>
</dbReference>
<evidence type="ECO:0000313" key="12">
    <source>
        <dbReference type="EMBL" id="CEF67468.1"/>
    </source>
</evidence>
<dbReference type="OMA" id="GQKTVCA"/>
<dbReference type="InterPro" id="IPR003395">
    <property type="entry name" value="RecF/RecN/SMC_N"/>
</dbReference>
<evidence type="ECO:0000256" key="9">
    <source>
        <dbReference type="SAM" id="Coils"/>
    </source>
</evidence>
<dbReference type="Proteomes" id="UP000035682">
    <property type="component" value="Unplaced"/>
</dbReference>
<dbReference type="CTD" id="36379833"/>
<dbReference type="eggNOG" id="KOG0964">
    <property type="taxonomic scope" value="Eukaryota"/>
</dbReference>
<evidence type="ECO:0000313" key="15">
    <source>
        <dbReference type="WormBase" id="SRAE_2000213100"/>
    </source>
</evidence>
<evidence type="ECO:0000259" key="11">
    <source>
        <dbReference type="SMART" id="SM00968"/>
    </source>
</evidence>
<keyword evidence="6 8" id="KW-0539">Nucleus</keyword>
<dbReference type="Pfam" id="PF06470">
    <property type="entry name" value="SMC_hinge"/>
    <property type="match status" value="1"/>
</dbReference>
<accession>A0A090LH58</accession>
<proteinExistence type="inferred from homology"/>
<dbReference type="GeneID" id="36379833"/>
<dbReference type="PIRSF" id="PIRSF005719">
    <property type="entry name" value="SMC"/>
    <property type="match status" value="1"/>
</dbReference>
<feature type="region of interest" description="Disordered" evidence="10">
    <location>
        <begin position="235"/>
        <end position="256"/>
    </location>
</feature>
<reference evidence="12 13" key="1">
    <citation type="submission" date="2014-09" db="EMBL/GenBank/DDBJ databases">
        <authorList>
            <person name="Martin A.A."/>
        </authorList>
    </citation>
    <scope>NUCLEOTIDE SEQUENCE</scope>
    <source>
        <strain evidence="13">ED321</strain>
        <strain evidence="12">ED321 Heterogonic</strain>
    </source>
</reference>
<evidence type="ECO:0000256" key="7">
    <source>
        <dbReference type="ARBA" id="ARBA00023306"/>
    </source>
</evidence>
<evidence type="ECO:0000256" key="4">
    <source>
        <dbReference type="ARBA" id="ARBA00022776"/>
    </source>
</evidence>
<dbReference type="Gene3D" id="3.30.70.1620">
    <property type="match status" value="1"/>
</dbReference>
<evidence type="ECO:0000256" key="3">
    <source>
        <dbReference type="ARBA" id="ARBA00022618"/>
    </source>
</evidence>
<dbReference type="STRING" id="34506.A0A090LH58"/>
<evidence type="ECO:0000256" key="2">
    <source>
        <dbReference type="ARBA" id="ARBA00005917"/>
    </source>
</evidence>
<organism evidence="12">
    <name type="scientific">Strongyloides ratti</name>
    <name type="common">Parasitic roundworm</name>
    <dbReference type="NCBI Taxonomy" id="34506"/>
    <lineage>
        <taxon>Eukaryota</taxon>
        <taxon>Metazoa</taxon>
        <taxon>Ecdysozoa</taxon>
        <taxon>Nematoda</taxon>
        <taxon>Chromadorea</taxon>
        <taxon>Rhabditida</taxon>
        <taxon>Tylenchina</taxon>
        <taxon>Panagrolaimomorpha</taxon>
        <taxon>Strongyloidoidea</taxon>
        <taxon>Strongyloididae</taxon>
        <taxon>Strongyloides</taxon>
    </lineage>
</organism>
<evidence type="ECO:0000313" key="14">
    <source>
        <dbReference type="WBParaSite" id="SRAE_2000213100.1"/>
    </source>
</evidence>
<sequence length="1204" mass="139902">MYIKEICIHNFRSYKDKTVINDLSKRHNVVVGRNGSGKSNFFFAIQFLLSDDFANLSQDARLNLLHEGAGEKVRSARVDIVFDNSDRRIMSYDINDLKISREISERKDTFYIDGKIVSRSEIVNLMESAGFSKSNPYYIVKQGKIMELATSTDAQRLALIKEVAGTRVYDEKKQDSAKLLKENMDKLEKIEETIEFINERLKTLEEESNDLREYQKYDKMKRALEYTIYEQEATDSRRKLDNLSHEREELNSQQNEIESSLLQYKQQSMKRETDLRRLEATFKGVKEEREVLLEEQNVLVEKKTNLELCIADLREEADRERKNRARAEEEMSTVGRIINDRELELEELEPSYKDVVERENNLLTDIKICEQKRKDLYIRQGQQDQFRTTEDRDNYLRRECKKMDRYLSELRERVAESEGSIEQDKKETEEIQKDIMSLKLKLDRVMDRMDRLSGDQNQAKAHLEKCTIRQGEIQREEKNWHESMMNLNQEKGQVETDIRRMIPPSLMHGMNSISKAVTYFKENNKNGKYDYVINGYYGPLIDLIDADDIFYHAIEATAGNSIYYSVVEDDRIASEITSYINSKNLPGECNFCPLNRIVAKPRKLVTDSDAKHIMDCMKYDPKFDTIIRSFFGQTAVVGSLDVGGRVSKTDHVNCVTLDGDKISRRGPLTGGYREMKRSKLELNSVLRQLNGNEIDMKKRSDEISKRANDASIGTAQAAQALENITEEIKRLRREHHLCNEELSHKTEALNRMGMNIEPQRQHLQTHKNKIREIEAKKEILQNQIGTPLHSTLTDEEQTILEILEKDMKIKKEKLDGIVSERSVIESKKHKIENELQNYLRRRREKLRCELQDISMEDKKHKLSSTNSELKSTNERLSNIMEKINDIDTSLIDYKIQKDNLIKAKEEQQEKIKVLENQLNDVGKRADVVCTKLATIRATNEEVTKKMAELGTLPQDAFKKFQNLSRKKLDEKLTECLVELKKYSNVNKRALDQFLRASQQKEDLVKRVQEQKKSKKAIENLIEVLDNRKNEALNMTFKMVTKHFHTVFQQLIPEGKADLILKLKDDDGPVPDGNELISVDRFAGVKIKCTFRGDAESVEMNHLSGGQKTLIALALIFAIQKCDPAPFYLFDEIDAALDAAHRSSVANMIHELSENAQFITTTFRPQLLENAEKYYGVRFRNRVSHIDPVTKEQAYDFIIDAEKRN</sequence>
<dbReference type="GO" id="GO:0032991">
    <property type="term" value="C:protein-containing complex"/>
    <property type="evidence" value="ECO:0007669"/>
    <property type="project" value="UniProtKB-ARBA"/>
</dbReference>
<dbReference type="GO" id="GO:0051276">
    <property type="term" value="P:chromosome organization"/>
    <property type="evidence" value="ECO:0007669"/>
    <property type="project" value="InterPro"/>
</dbReference>
<dbReference type="WormBase" id="SRAE_2000213100">
    <property type="protein sequence ID" value="SRP03138"/>
    <property type="gene ID" value="WBGene00262339"/>
</dbReference>
<dbReference type="Pfam" id="PF02463">
    <property type="entry name" value="SMC_N"/>
    <property type="match status" value="1"/>
</dbReference>
<feature type="coiled-coil region" evidence="9">
    <location>
        <begin position="990"/>
        <end position="1034"/>
    </location>
</feature>
<dbReference type="PANTHER" id="PTHR43977">
    <property type="entry name" value="STRUCTURAL MAINTENANCE OF CHROMOSOMES PROTEIN 3"/>
    <property type="match status" value="1"/>
</dbReference>
<dbReference type="SUPFAM" id="SSF75553">
    <property type="entry name" value="Smc hinge domain"/>
    <property type="match status" value="1"/>
</dbReference>
<evidence type="ECO:0000256" key="6">
    <source>
        <dbReference type="ARBA" id="ARBA00023242"/>
    </source>
</evidence>
<dbReference type="CDD" id="cd03272">
    <property type="entry name" value="ABC_SMC3_euk"/>
    <property type="match status" value="1"/>
</dbReference>
<gene>
    <name evidence="12 14 15" type="ORF">SRAE_2000213100</name>
</gene>
<protein>
    <recommendedName>
        <fullName evidence="8">Structural maintenance of chromosomes protein</fullName>
    </recommendedName>
</protein>
<evidence type="ECO:0000256" key="10">
    <source>
        <dbReference type="SAM" id="MobiDB-lite"/>
    </source>
</evidence>
<dbReference type="Gene3D" id="3.40.50.300">
    <property type="entry name" value="P-loop containing nucleotide triphosphate hydrolases"/>
    <property type="match status" value="2"/>
</dbReference>
<comment type="similarity">
    <text evidence="2">Belongs to the SMC family. SMC3 subfamily.</text>
</comment>
<feature type="compositionally biased region" description="Basic and acidic residues" evidence="10">
    <location>
        <begin position="235"/>
        <end position="250"/>
    </location>
</feature>
<dbReference type="GO" id="GO:0016887">
    <property type="term" value="F:ATP hydrolysis activity"/>
    <property type="evidence" value="ECO:0007669"/>
    <property type="project" value="InterPro"/>
</dbReference>
<evidence type="ECO:0000256" key="1">
    <source>
        <dbReference type="ARBA" id="ARBA00004123"/>
    </source>
</evidence>
<dbReference type="GO" id="GO:0005524">
    <property type="term" value="F:ATP binding"/>
    <property type="evidence" value="ECO:0007669"/>
    <property type="project" value="InterPro"/>
</dbReference>
<dbReference type="InterPro" id="IPR010935">
    <property type="entry name" value="SMC_hinge"/>
</dbReference>
<dbReference type="WBParaSite" id="SRAE_2000213100.1">
    <property type="protein sequence ID" value="SRAE_2000213100.1"/>
    <property type="gene ID" value="WBGene00262339"/>
</dbReference>
<keyword evidence="3" id="KW-0132">Cell division</keyword>
<keyword evidence="5 9" id="KW-0175">Coiled coil</keyword>
<dbReference type="Gene3D" id="1.20.1060.20">
    <property type="match status" value="1"/>
</dbReference>
<dbReference type="EMBL" id="LN609529">
    <property type="protein sequence ID" value="CEF67468.1"/>
    <property type="molecule type" value="Genomic_DNA"/>
</dbReference>
<dbReference type="GO" id="GO:0005634">
    <property type="term" value="C:nucleus"/>
    <property type="evidence" value="ECO:0007669"/>
    <property type="project" value="UniProtKB-SubCell"/>
</dbReference>
<comment type="subcellular location">
    <subcellularLocation>
        <location evidence="1 8">Nucleus</location>
    </subcellularLocation>
</comment>
<dbReference type="InterPro" id="IPR027417">
    <property type="entry name" value="P-loop_NTPase"/>
</dbReference>
<dbReference type="AlphaFoldDB" id="A0A090LH58"/>
<keyword evidence="4" id="KW-0498">Mitosis</keyword>
<name>A0A090LH58_STRRB</name>
<evidence type="ECO:0000256" key="5">
    <source>
        <dbReference type="ARBA" id="ARBA00023054"/>
    </source>
</evidence>
<dbReference type="InterPro" id="IPR036277">
    <property type="entry name" value="SMC_hinge_sf"/>
</dbReference>
<reference evidence="14" key="2">
    <citation type="submission" date="2020-12" db="UniProtKB">
        <authorList>
            <consortium name="WormBaseParasite"/>
        </authorList>
    </citation>
    <scope>IDENTIFICATION</scope>
</reference>
<dbReference type="FunFam" id="3.40.50.300:FF:000370">
    <property type="entry name" value="Structural maintenance of chromosomes 3"/>
    <property type="match status" value="1"/>
</dbReference>
<feature type="coiled-coil region" evidence="9">
    <location>
        <begin position="714"/>
        <end position="924"/>
    </location>
</feature>
<dbReference type="OrthoDB" id="431497at2759"/>
<feature type="domain" description="SMC hinge" evidence="11">
    <location>
        <begin position="534"/>
        <end position="647"/>
    </location>
</feature>
<dbReference type="RefSeq" id="XP_024506668.1">
    <property type="nucleotide sequence ID" value="XM_024653165.1"/>
</dbReference>
<dbReference type="GO" id="GO:0005694">
    <property type="term" value="C:chromosome"/>
    <property type="evidence" value="ECO:0007669"/>
    <property type="project" value="InterPro"/>
</dbReference>
<evidence type="ECO:0000256" key="8">
    <source>
        <dbReference type="PIRNR" id="PIRNR005719"/>
    </source>
</evidence>
<dbReference type="InterPro" id="IPR024704">
    <property type="entry name" value="SMC"/>
</dbReference>
<evidence type="ECO:0000313" key="13">
    <source>
        <dbReference type="Proteomes" id="UP000035682"/>
    </source>
</evidence>
<keyword evidence="13" id="KW-1185">Reference proteome</keyword>